<evidence type="ECO:0000313" key="2">
    <source>
        <dbReference type="EMBL" id="GMF38486.1"/>
    </source>
</evidence>
<dbReference type="OrthoDB" id="145818at2759"/>
<evidence type="ECO:0000313" key="3">
    <source>
        <dbReference type="Proteomes" id="UP001165121"/>
    </source>
</evidence>
<dbReference type="Proteomes" id="UP001165121">
    <property type="component" value="Unassembled WGS sequence"/>
</dbReference>
<comment type="caution">
    <text evidence="2">The sequence shown here is derived from an EMBL/GenBank/DDBJ whole genome shotgun (WGS) entry which is preliminary data.</text>
</comment>
<accession>A0A9W6XG91</accession>
<name>A0A9W6XG91_9STRA</name>
<protein>
    <submittedName>
        <fullName evidence="2">Unnamed protein product</fullName>
    </submittedName>
</protein>
<reference evidence="2" key="1">
    <citation type="submission" date="2023-04" db="EMBL/GenBank/DDBJ databases">
        <title>Phytophthora fragariaefolia NBRC 109709.</title>
        <authorList>
            <person name="Ichikawa N."/>
            <person name="Sato H."/>
            <person name="Tonouchi N."/>
        </authorList>
    </citation>
    <scope>NUCLEOTIDE SEQUENCE</scope>
    <source>
        <strain evidence="2">NBRC 109709</strain>
    </source>
</reference>
<gene>
    <name evidence="2" type="ORF">Pfra01_001112600</name>
</gene>
<feature type="compositionally biased region" description="Acidic residues" evidence="1">
    <location>
        <begin position="15"/>
        <end position="26"/>
    </location>
</feature>
<evidence type="ECO:0000256" key="1">
    <source>
        <dbReference type="SAM" id="MobiDB-lite"/>
    </source>
</evidence>
<keyword evidence="3" id="KW-1185">Reference proteome</keyword>
<organism evidence="2 3">
    <name type="scientific">Phytophthora fragariaefolia</name>
    <dbReference type="NCBI Taxonomy" id="1490495"/>
    <lineage>
        <taxon>Eukaryota</taxon>
        <taxon>Sar</taxon>
        <taxon>Stramenopiles</taxon>
        <taxon>Oomycota</taxon>
        <taxon>Peronosporomycetes</taxon>
        <taxon>Peronosporales</taxon>
        <taxon>Peronosporaceae</taxon>
        <taxon>Phytophthora</taxon>
    </lineage>
</organism>
<feature type="compositionally biased region" description="Basic and acidic residues" evidence="1">
    <location>
        <begin position="27"/>
        <end position="39"/>
    </location>
</feature>
<proteinExistence type="predicted"/>
<sequence>MSVYYVSGLLVDAEDDSAEAGADDSDEHLKDEHVGEDRGGGGGCGGDGGIDDITIRPSQINTSVMFSQNTVDQIFGPETDASQAVTECRSQCL</sequence>
<dbReference type="EMBL" id="BSXT01001091">
    <property type="protein sequence ID" value="GMF38486.1"/>
    <property type="molecule type" value="Genomic_DNA"/>
</dbReference>
<feature type="region of interest" description="Disordered" evidence="1">
    <location>
        <begin position="15"/>
        <end position="51"/>
    </location>
</feature>
<dbReference type="AlphaFoldDB" id="A0A9W6XG91"/>